<dbReference type="CDD" id="cd00402">
    <property type="entry name" value="Riboflavin_synthase_like"/>
    <property type="match status" value="1"/>
</dbReference>
<evidence type="ECO:0000256" key="10">
    <source>
        <dbReference type="NCBIfam" id="TIGR00187"/>
    </source>
</evidence>
<evidence type="ECO:0000256" key="3">
    <source>
        <dbReference type="ARBA" id="ARBA00004887"/>
    </source>
</evidence>
<dbReference type="GO" id="GO:0004746">
    <property type="term" value="F:riboflavin synthase activity"/>
    <property type="evidence" value="ECO:0007669"/>
    <property type="project" value="UniProtKB-UniRule"/>
</dbReference>
<evidence type="ECO:0000256" key="1">
    <source>
        <dbReference type="ARBA" id="ARBA00000968"/>
    </source>
</evidence>
<reference evidence="13" key="1">
    <citation type="submission" date="2020-10" db="EMBL/GenBank/DDBJ databases">
        <authorList>
            <person name="Gilroy R."/>
        </authorList>
    </citation>
    <scope>NUCLEOTIDE SEQUENCE</scope>
    <source>
        <strain evidence="13">CHK154-7741</strain>
    </source>
</reference>
<evidence type="ECO:0000256" key="7">
    <source>
        <dbReference type="ARBA" id="ARBA00022619"/>
    </source>
</evidence>
<feature type="repeat" description="Lumazine-binding" evidence="11">
    <location>
        <begin position="1"/>
        <end position="96"/>
    </location>
</feature>
<evidence type="ECO:0000256" key="4">
    <source>
        <dbReference type="ARBA" id="ARBA00011233"/>
    </source>
</evidence>
<dbReference type="InterPro" id="IPR001783">
    <property type="entry name" value="Lumazine-bd"/>
</dbReference>
<dbReference type="PANTHER" id="PTHR21098">
    <property type="entry name" value="RIBOFLAVIN SYNTHASE ALPHA CHAIN"/>
    <property type="match status" value="1"/>
</dbReference>
<comment type="caution">
    <text evidence="13">The sequence shown here is derived from an EMBL/GenBank/DDBJ whole genome shotgun (WGS) entry which is preliminary data.</text>
</comment>
<keyword evidence="8 13" id="KW-0808">Transferase</keyword>
<dbReference type="FunFam" id="2.40.30.20:FF:000003">
    <property type="entry name" value="Riboflavin synthase, alpha subunit"/>
    <property type="match status" value="1"/>
</dbReference>
<dbReference type="Gene3D" id="2.40.30.20">
    <property type="match status" value="2"/>
</dbReference>
<evidence type="ECO:0000256" key="2">
    <source>
        <dbReference type="ARBA" id="ARBA00002803"/>
    </source>
</evidence>
<evidence type="ECO:0000259" key="12">
    <source>
        <dbReference type="PROSITE" id="PS51177"/>
    </source>
</evidence>
<dbReference type="PANTHER" id="PTHR21098:SF12">
    <property type="entry name" value="RIBOFLAVIN SYNTHASE"/>
    <property type="match status" value="1"/>
</dbReference>
<dbReference type="FunFam" id="2.40.30.20:FF:000004">
    <property type="entry name" value="Riboflavin synthase, alpha subunit"/>
    <property type="match status" value="1"/>
</dbReference>
<dbReference type="SUPFAM" id="SSF63380">
    <property type="entry name" value="Riboflavin synthase domain-like"/>
    <property type="match status" value="2"/>
</dbReference>
<feature type="domain" description="Lumazine-binding" evidence="12">
    <location>
        <begin position="1"/>
        <end position="96"/>
    </location>
</feature>
<keyword evidence="7" id="KW-0686">Riboflavin biosynthesis</keyword>
<dbReference type="EMBL" id="DVOD01000052">
    <property type="protein sequence ID" value="HIU92894.1"/>
    <property type="molecule type" value="Genomic_DNA"/>
</dbReference>
<evidence type="ECO:0000256" key="11">
    <source>
        <dbReference type="PROSITE-ProRule" id="PRU00524"/>
    </source>
</evidence>
<organism evidence="13 14">
    <name type="scientific">Candidatus Limenecus avicola</name>
    <dbReference type="NCBI Taxonomy" id="2840847"/>
    <lineage>
        <taxon>Bacteria</taxon>
        <taxon>Bacillati</taxon>
        <taxon>Bacillota</taxon>
        <taxon>Clostridia</taxon>
        <taxon>Eubacteriales</taxon>
        <taxon>Clostridiaceae</taxon>
        <taxon>Clostridiaceae incertae sedis</taxon>
        <taxon>Candidatus Limenecus</taxon>
    </lineage>
</organism>
<dbReference type="Proteomes" id="UP000886748">
    <property type="component" value="Unassembled WGS sequence"/>
</dbReference>
<dbReference type="PROSITE" id="PS51177">
    <property type="entry name" value="LUMAZINE_BIND"/>
    <property type="match status" value="2"/>
</dbReference>
<evidence type="ECO:0000256" key="6">
    <source>
        <dbReference type="ARBA" id="ARBA00013950"/>
    </source>
</evidence>
<dbReference type="InterPro" id="IPR017938">
    <property type="entry name" value="Riboflavin_synthase-like_b-brl"/>
</dbReference>
<comment type="function">
    <text evidence="2">Catalyzes the dismutation of two molecules of 6,7-dimethyl-8-ribityllumazine, resulting in the formation of riboflavin and 5-amino-6-(D-ribitylamino)uracil.</text>
</comment>
<dbReference type="AlphaFoldDB" id="A0A9D1N0L4"/>
<comment type="catalytic activity">
    <reaction evidence="1">
        <text>2 6,7-dimethyl-8-(1-D-ribityl)lumazine + H(+) = 5-amino-6-(D-ribitylamino)uracil + riboflavin</text>
        <dbReference type="Rhea" id="RHEA:20772"/>
        <dbReference type="ChEBI" id="CHEBI:15378"/>
        <dbReference type="ChEBI" id="CHEBI:15934"/>
        <dbReference type="ChEBI" id="CHEBI:57986"/>
        <dbReference type="ChEBI" id="CHEBI:58201"/>
        <dbReference type="EC" id="2.5.1.9"/>
    </reaction>
</comment>
<reference evidence="13" key="2">
    <citation type="journal article" date="2021" name="PeerJ">
        <title>Extensive microbial diversity within the chicken gut microbiome revealed by metagenomics and culture.</title>
        <authorList>
            <person name="Gilroy R."/>
            <person name="Ravi A."/>
            <person name="Getino M."/>
            <person name="Pursley I."/>
            <person name="Horton D.L."/>
            <person name="Alikhan N.F."/>
            <person name="Baker D."/>
            <person name="Gharbi K."/>
            <person name="Hall N."/>
            <person name="Watson M."/>
            <person name="Adriaenssens E.M."/>
            <person name="Foster-Nyarko E."/>
            <person name="Jarju S."/>
            <person name="Secka A."/>
            <person name="Antonio M."/>
            <person name="Oren A."/>
            <person name="Chaudhuri R.R."/>
            <person name="La Ragione R."/>
            <person name="Hildebrand F."/>
            <person name="Pallen M.J."/>
        </authorList>
    </citation>
    <scope>NUCLEOTIDE SEQUENCE</scope>
    <source>
        <strain evidence="13">CHK154-7741</strain>
    </source>
</reference>
<gene>
    <name evidence="13" type="ORF">IAD26_07165</name>
</gene>
<name>A0A9D1N0L4_9CLOT</name>
<accession>A0A9D1N0L4</accession>
<protein>
    <recommendedName>
        <fullName evidence="6 10">Riboflavin synthase</fullName>
        <ecNumber evidence="5 10">2.5.1.9</ecNumber>
    </recommendedName>
</protein>
<feature type="domain" description="Lumazine-binding" evidence="12">
    <location>
        <begin position="97"/>
        <end position="193"/>
    </location>
</feature>
<dbReference type="NCBIfam" id="NF006767">
    <property type="entry name" value="PRK09289.1"/>
    <property type="match status" value="1"/>
</dbReference>
<keyword evidence="9" id="KW-0677">Repeat</keyword>
<evidence type="ECO:0000256" key="8">
    <source>
        <dbReference type="ARBA" id="ARBA00022679"/>
    </source>
</evidence>
<dbReference type="Pfam" id="PF00677">
    <property type="entry name" value="Lum_binding"/>
    <property type="match status" value="2"/>
</dbReference>
<evidence type="ECO:0000256" key="9">
    <source>
        <dbReference type="ARBA" id="ARBA00022737"/>
    </source>
</evidence>
<dbReference type="InterPro" id="IPR023366">
    <property type="entry name" value="ATP_synth_asu-like_sf"/>
</dbReference>
<evidence type="ECO:0000313" key="13">
    <source>
        <dbReference type="EMBL" id="HIU92894.1"/>
    </source>
</evidence>
<dbReference type="NCBIfam" id="TIGR00187">
    <property type="entry name" value="ribE"/>
    <property type="match status" value="1"/>
</dbReference>
<comment type="pathway">
    <text evidence="3">Cofactor biosynthesis; riboflavin biosynthesis; riboflavin from 2-hydroxy-3-oxobutyl phosphate and 5-amino-6-(D-ribitylamino)uracil: step 2/2.</text>
</comment>
<dbReference type="EC" id="2.5.1.9" evidence="5 10"/>
<evidence type="ECO:0000313" key="14">
    <source>
        <dbReference type="Proteomes" id="UP000886748"/>
    </source>
</evidence>
<comment type="subunit">
    <text evidence="4">Homotrimer.</text>
</comment>
<evidence type="ECO:0000256" key="5">
    <source>
        <dbReference type="ARBA" id="ARBA00012827"/>
    </source>
</evidence>
<feature type="repeat" description="Lumazine-binding" evidence="11">
    <location>
        <begin position="97"/>
        <end position="193"/>
    </location>
</feature>
<sequence>MFTGLIEEIGNIQEIKASDNSLYINIGCSKVLDGLKIGDSVAVNGACQTVISMDAKGFTVFASSETLNVTTFKNFKRADKVNLERTMRLSDRLDGHLVSGHVDGLAIVKNISKIGETTEFTFETAGAISKQIVKKGSVAIDGVSLTVADISNNIFKIAIIPHTLSETNLKYLKTGDSVNIETDMIAKYIEKYLLSNDNNSNTDSRIDINLLERNGFI</sequence>
<proteinExistence type="predicted"/>
<dbReference type="GO" id="GO:0009231">
    <property type="term" value="P:riboflavin biosynthetic process"/>
    <property type="evidence" value="ECO:0007669"/>
    <property type="project" value="UniProtKB-KW"/>
</dbReference>
<dbReference type="PIRSF" id="PIRSF000498">
    <property type="entry name" value="Riboflavin_syn_A"/>
    <property type="match status" value="1"/>
</dbReference>
<dbReference type="InterPro" id="IPR026017">
    <property type="entry name" value="Lumazine-bd_dom"/>
</dbReference>